<evidence type="ECO:0000313" key="2">
    <source>
        <dbReference type="Proteomes" id="UP001144612"/>
    </source>
</evidence>
<dbReference type="RefSeq" id="WP_268060831.1">
    <property type="nucleotide sequence ID" value="NZ_JAPQFJ010000006.1"/>
</dbReference>
<evidence type="ECO:0000313" key="1">
    <source>
        <dbReference type="EMBL" id="MCY6958414.1"/>
    </source>
</evidence>
<dbReference type="EMBL" id="JAPQFJ010000006">
    <property type="protein sequence ID" value="MCY6958414.1"/>
    <property type="molecule type" value="Genomic_DNA"/>
</dbReference>
<organism evidence="1 2">
    <name type="scientific">Clostridium brassicae</name>
    <dbReference type="NCBI Taxonomy" id="2999072"/>
    <lineage>
        <taxon>Bacteria</taxon>
        <taxon>Bacillati</taxon>
        <taxon>Bacillota</taxon>
        <taxon>Clostridia</taxon>
        <taxon>Eubacteriales</taxon>
        <taxon>Clostridiaceae</taxon>
        <taxon>Clostridium</taxon>
    </lineage>
</organism>
<reference evidence="1" key="1">
    <citation type="submission" date="2022-12" db="EMBL/GenBank/DDBJ databases">
        <title>Clostridium sp. nov., isolated from industrial wastewater.</title>
        <authorList>
            <person name="Jiayan W."/>
        </authorList>
    </citation>
    <scope>NUCLEOTIDE SEQUENCE</scope>
    <source>
        <strain evidence="1">ZC22-4</strain>
    </source>
</reference>
<dbReference type="Proteomes" id="UP001144612">
    <property type="component" value="Unassembled WGS sequence"/>
</dbReference>
<accession>A0ABT4DBJ9</accession>
<protein>
    <submittedName>
        <fullName evidence="1">Uncharacterized protein</fullName>
    </submittedName>
</protein>
<proteinExistence type="predicted"/>
<name>A0ABT4DBJ9_9CLOT</name>
<comment type="caution">
    <text evidence="1">The sequence shown here is derived from an EMBL/GenBank/DDBJ whole genome shotgun (WGS) entry which is preliminary data.</text>
</comment>
<sequence>MIKISYNRAWRKNTNYIIGMICKAVNDYRAPRYEIYKIVQARTNRNLRTELKRFKDKALIKGMAPPHAKQLNFLDLIERDCELREVYSQAVNEIAVKYGVSI</sequence>
<keyword evidence="2" id="KW-1185">Reference proteome</keyword>
<gene>
    <name evidence="1" type="ORF">OW729_07340</name>
</gene>